<organism evidence="15 16">
    <name type="scientific">Ruminococcus bovis</name>
    <dbReference type="NCBI Taxonomy" id="2564099"/>
    <lineage>
        <taxon>Bacteria</taxon>
        <taxon>Bacillati</taxon>
        <taxon>Bacillota</taxon>
        <taxon>Clostridia</taxon>
        <taxon>Eubacteriales</taxon>
        <taxon>Oscillospiraceae</taxon>
        <taxon>Ruminococcus</taxon>
    </lineage>
</organism>
<feature type="compositionally biased region" description="Basic and acidic residues" evidence="13">
    <location>
        <begin position="636"/>
        <end position="647"/>
    </location>
</feature>
<comment type="catalytic activity">
    <reaction evidence="1 11">
        <text>Transfers a segment of a (1-&gt;4)-alpha-D-glucan chain to a primary hydroxy group in a similar glucan chain.</text>
        <dbReference type="EC" id="2.4.1.18"/>
    </reaction>
</comment>
<feature type="compositionally biased region" description="Basic residues" evidence="13">
    <location>
        <begin position="668"/>
        <end position="682"/>
    </location>
</feature>
<feature type="region of interest" description="Disordered" evidence="13">
    <location>
        <begin position="636"/>
        <end position="732"/>
    </location>
</feature>
<proteinExistence type="inferred from homology"/>
<evidence type="ECO:0000256" key="11">
    <source>
        <dbReference type="HAMAP-Rule" id="MF_00685"/>
    </source>
</evidence>
<dbReference type="InterPro" id="IPR013783">
    <property type="entry name" value="Ig-like_fold"/>
</dbReference>
<dbReference type="EMBL" id="CP039381">
    <property type="protein sequence ID" value="QCT05966.1"/>
    <property type="molecule type" value="Genomic_DNA"/>
</dbReference>
<dbReference type="OrthoDB" id="9800174at2"/>
<feature type="compositionally biased region" description="Basic residues" evidence="13">
    <location>
        <begin position="648"/>
        <end position="661"/>
    </location>
</feature>
<dbReference type="NCBIfam" id="NF003811">
    <property type="entry name" value="PRK05402.1"/>
    <property type="match status" value="1"/>
</dbReference>
<dbReference type="GO" id="GO:0005978">
    <property type="term" value="P:glycogen biosynthetic process"/>
    <property type="evidence" value="ECO:0007669"/>
    <property type="project" value="UniProtKB-UniRule"/>
</dbReference>
<evidence type="ECO:0000259" key="14">
    <source>
        <dbReference type="SMART" id="SM00642"/>
    </source>
</evidence>
<dbReference type="GO" id="GO:0043169">
    <property type="term" value="F:cation binding"/>
    <property type="evidence" value="ECO:0007669"/>
    <property type="project" value="InterPro"/>
</dbReference>
<evidence type="ECO:0000256" key="6">
    <source>
        <dbReference type="ARBA" id="ARBA00022676"/>
    </source>
</evidence>
<dbReference type="SUPFAM" id="SSF51445">
    <property type="entry name" value="(Trans)glycosidases"/>
    <property type="match status" value="1"/>
</dbReference>
<evidence type="ECO:0000256" key="8">
    <source>
        <dbReference type="ARBA" id="ARBA00023001"/>
    </source>
</evidence>
<dbReference type="Gene3D" id="2.60.40.1180">
    <property type="entry name" value="Golgi alpha-mannosidase II"/>
    <property type="match status" value="1"/>
</dbReference>
<evidence type="ECO:0000256" key="1">
    <source>
        <dbReference type="ARBA" id="ARBA00000826"/>
    </source>
</evidence>
<comment type="subunit">
    <text evidence="11">Monomer.</text>
</comment>
<dbReference type="FunFam" id="2.60.40.1180:FF:000002">
    <property type="entry name" value="1,4-alpha-glucan branching enzyme GlgB"/>
    <property type="match status" value="1"/>
</dbReference>
<dbReference type="PANTHER" id="PTHR43651">
    <property type="entry name" value="1,4-ALPHA-GLUCAN-BRANCHING ENZYME"/>
    <property type="match status" value="1"/>
</dbReference>
<evidence type="ECO:0000256" key="2">
    <source>
        <dbReference type="ARBA" id="ARBA00002953"/>
    </source>
</evidence>
<dbReference type="AlphaFoldDB" id="A0A4P8XSR1"/>
<reference evidence="15 16" key="1">
    <citation type="submission" date="2019-04" db="EMBL/GenBank/DDBJ databases">
        <authorList>
            <person name="Embree M."/>
            <person name="Gaffney J.R."/>
        </authorList>
    </citation>
    <scope>NUCLEOTIDE SEQUENCE [LARGE SCALE GENOMIC DNA]</scope>
    <source>
        <strain evidence="15 16">JE7A12</strain>
    </source>
</reference>
<dbReference type="Gene3D" id="2.60.40.10">
    <property type="entry name" value="Immunoglobulins"/>
    <property type="match status" value="1"/>
</dbReference>
<evidence type="ECO:0000256" key="10">
    <source>
        <dbReference type="ARBA" id="ARBA00023277"/>
    </source>
</evidence>
<evidence type="ECO:0000256" key="12">
    <source>
        <dbReference type="PIRSR" id="PIRSR000463-1"/>
    </source>
</evidence>
<evidence type="ECO:0000256" key="7">
    <source>
        <dbReference type="ARBA" id="ARBA00022679"/>
    </source>
</evidence>
<dbReference type="GO" id="GO:0004553">
    <property type="term" value="F:hydrolase activity, hydrolyzing O-glycosyl compounds"/>
    <property type="evidence" value="ECO:0007669"/>
    <property type="project" value="InterPro"/>
</dbReference>
<sequence>MDYKFNDSRTPLELFHAGDSVRAYEFMGAHRVNWDNRDGVVFRVWAPNALSVSVVGNFNGWNNDANYMYKISEAGVWELFIEGIQQYDIYKYCVETPWNERQLKSDPYAFHSQTRPDNASMFYDLSGFEWEDDQWIKDKESSNHLEKPMNIYEIHAGSWRKYMDGSVFNYRKLAEELVPYVKEMGYTHVELMPITEYPFDGSWGYQVTGYYAPTSRYGTPHDFMAFVDECHKAGIGVILDWVPAHFPKDAHGLGRFDGTACYEYIDSRKGEHKEWGTYVFDYSRYEVISFLISSAMYWVDTYHIDGIRVDAVASMLYLDYNRQDGEWVPNQYGGREHLEAVAFLQRLNTVIHMYHPHTMMIAEESTSWPKVTGPVDDGGLGFDYKWNMGWMNDMLHYMSLDPLWRPFNHDNLTFSFMYCFSENFILPISHDEVVYGKGSLINKMPGDYDQKFAGVRLFLAYMAAHPGKMLTFMGSEIGQFDEWNAEESIQWNLLEYEKHWRLKDFVSKLNHFYITERPMHEIDTNWDGFQWIHHNDYTQSIIAFRRIDKDGNNIICVFNFQPMHRVDYRIGVPFYGVYEEVFNTDDEEYGGYGITNGKRIMCEEKPRHDSNWSIDLSIPPMSAMFFKCVEKLPEPKKKEEKKEEKVTKKAPAKKTTTKKTTKTATKTTAKKTTAKKTTKKTVKATEEKVEKKAVKTEPKAEEKPKIVAKAEPKAEAKTEKVAEKKTTKTTDK</sequence>
<dbReference type="KEGG" id="ruj:E5Z56_00660"/>
<dbReference type="InterPro" id="IPR004193">
    <property type="entry name" value="Glyco_hydro_13_N"/>
</dbReference>
<dbReference type="UniPathway" id="UPA00164"/>
<evidence type="ECO:0000313" key="15">
    <source>
        <dbReference type="EMBL" id="QCT05966.1"/>
    </source>
</evidence>
<feature type="active site" description="Nucleophile" evidence="11 12">
    <location>
        <position position="310"/>
    </location>
</feature>
<dbReference type="Gene3D" id="3.20.20.80">
    <property type="entry name" value="Glycosidases"/>
    <property type="match status" value="1"/>
</dbReference>
<dbReference type="HAMAP" id="MF_00685">
    <property type="entry name" value="GlgB"/>
    <property type="match status" value="1"/>
</dbReference>
<dbReference type="CDD" id="cd02855">
    <property type="entry name" value="E_set_GBE_prok_N"/>
    <property type="match status" value="1"/>
</dbReference>
<gene>
    <name evidence="11 15" type="primary">glgB</name>
    <name evidence="15" type="ORF">E5Z56_00660</name>
</gene>
<dbReference type="InterPro" id="IPR044143">
    <property type="entry name" value="GlgB_N_E_set_prok"/>
</dbReference>
<dbReference type="CDD" id="cd11322">
    <property type="entry name" value="AmyAc_Glg_BE"/>
    <property type="match status" value="1"/>
</dbReference>
<dbReference type="PIRSF" id="PIRSF000463">
    <property type="entry name" value="GlgB"/>
    <property type="match status" value="1"/>
</dbReference>
<dbReference type="EC" id="2.4.1.18" evidence="11"/>
<evidence type="ECO:0000256" key="3">
    <source>
        <dbReference type="ARBA" id="ARBA00004964"/>
    </source>
</evidence>
<dbReference type="PANTHER" id="PTHR43651:SF3">
    <property type="entry name" value="1,4-ALPHA-GLUCAN-BRANCHING ENZYME"/>
    <property type="match status" value="1"/>
</dbReference>
<feature type="active site" description="Proton donor" evidence="11 12">
    <location>
        <position position="363"/>
    </location>
</feature>
<dbReference type="GO" id="GO:0005829">
    <property type="term" value="C:cytosol"/>
    <property type="evidence" value="ECO:0007669"/>
    <property type="project" value="TreeGrafter"/>
</dbReference>
<dbReference type="InterPro" id="IPR006047">
    <property type="entry name" value="GH13_cat_dom"/>
</dbReference>
<keyword evidence="10 11" id="KW-0119">Carbohydrate metabolism</keyword>
<comment type="function">
    <text evidence="2 11">Catalyzes the formation of the alpha-1,6-glucosidic linkages in glycogen by scission of a 1,4-alpha-linked oligosaccharide from growing alpha-1,4-glucan chains and the subsequent attachment of the oligosaccharide to the alpha-1,6 position.</text>
</comment>
<dbReference type="InterPro" id="IPR014756">
    <property type="entry name" value="Ig_E-set"/>
</dbReference>
<keyword evidence="7 11" id="KW-0808">Transferase</keyword>
<keyword evidence="8" id="KW-0624">Polysaccharide degradation</keyword>
<evidence type="ECO:0000313" key="16">
    <source>
        <dbReference type="Proteomes" id="UP000301475"/>
    </source>
</evidence>
<dbReference type="SMART" id="SM00642">
    <property type="entry name" value="Aamy"/>
    <property type="match status" value="1"/>
</dbReference>
<dbReference type="InterPro" id="IPR013780">
    <property type="entry name" value="Glyco_hydro_b"/>
</dbReference>
<protein>
    <recommendedName>
        <fullName evidence="11">1,4-alpha-glucan branching enzyme GlgB</fullName>
        <ecNumber evidence="11">2.4.1.18</ecNumber>
    </recommendedName>
    <alternativeName>
        <fullName evidence="11">1,4-alpha-D-glucan:1,4-alpha-D-glucan 6-glucosyl-transferase</fullName>
    </alternativeName>
    <alternativeName>
        <fullName evidence="11">Alpha-(1-&gt;4)-glucan branching enzyme</fullName>
    </alternativeName>
    <alternativeName>
        <fullName evidence="11">Glycogen branching enzyme</fullName>
        <shortName evidence="11">BE</shortName>
    </alternativeName>
</protein>
<comment type="similarity">
    <text evidence="4 11">Belongs to the glycosyl hydrolase 13 family. GlgB subfamily.</text>
</comment>
<keyword evidence="5 11" id="KW-0321">Glycogen metabolism</keyword>
<keyword evidence="16" id="KW-1185">Reference proteome</keyword>
<evidence type="ECO:0000256" key="9">
    <source>
        <dbReference type="ARBA" id="ARBA00023056"/>
    </source>
</evidence>
<evidence type="ECO:0000256" key="13">
    <source>
        <dbReference type="SAM" id="MobiDB-lite"/>
    </source>
</evidence>
<feature type="compositionally biased region" description="Basic and acidic residues" evidence="13">
    <location>
        <begin position="683"/>
        <end position="732"/>
    </location>
</feature>
<dbReference type="InterPro" id="IPR006407">
    <property type="entry name" value="GlgB"/>
</dbReference>
<dbReference type="GO" id="GO:0003844">
    <property type="term" value="F:1,4-alpha-glucan branching enzyme activity"/>
    <property type="evidence" value="ECO:0007669"/>
    <property type="project" value="UniProtKB-UniRule"/>
</dbReference>
<comment type="pathway">
    <text evidence="3 11">Glycan biosynthesis; glycogen biosynthesis.</text>
</comment>
<dbReference type="FunFam" id="3.20.20.80:FF:000003">
    <property type="entry name" value="1,4-alpha-glucan branching enzyme GlgB"/>
    <property type="match status" value="1"/>
</dbReference>
<dbReference type="InterPro" id="IPR037439">
    <property type="entry name" value="Branching_enzy"/>
</dbReference>
<feature type="domain" description="Glycosyl hydrolase family 13 catalytic" evidence="14">
    <location>
        <begin position="153"/>
        <end position="513"/>
    </location>
</feature>
<dbReference type="Proteomes" id="UP000301475">
    <property type="component" value="Chromosome"/>
</dbReference>
<keyword evidence="9 11" id="KW-0320">Glycogen biosynthesis</keyword>
<evidence type="ECO:0000256" key="5">
    <source>
        <dbReference type="ARBA" id="ARBA00022600"/>
    </source>
</evidence>
<name>A0A4P8XSR1_9FIRM</name>
<dbReference type="InterPro" id="IPR006048">
    <property type="entry name" value="A-amylase/branching_C"/>
</dbReference>
<dbReference type="RefSeq" id="WP_138156066.1">
    <property type="nucleotide sequence ID" value="NZ_CP039381.1"/>
</dbReference>
<dbReference type="SUPFAM" id="SSF51011">
    <property type="entry name" value="Glycosyl hydrolase domain"/>
    <property type="match status" value="1"/>
</dbReference>
<dbReference type="Pfam" id="PF02922">
    <property type="entry name" value="CBM_48"/>
    <property type="match status" value="1"/>
</dbReference>
<keyword evidence="8" id="KW-0136">Cellulose degradation</keyword>
<dbReference type="SUPFAM" id="SSF81296">
    <property type="entry name" value="E set domains"/>
    <property type="match status" value="1"/>
</dbReference>
<dbReference type="Pfam" id="PF02806">
    <property type="entry name" value="Alpha-amylase_C"/>
    <property type="match status" value="1"/>
</dbReference>
<dbReference type="NCBIfam" id="NF008967">
    <property type="entry name" value="PRK12313.1"/>
    <property type="match status" value="1"/>
</dbReference>
<dbReference type="NCBIfam" id="TIGR01515">
    <property type="entry name" value="branching_enzym"/>
    <property type="match status" value="1"/>
</dbReference>
<keyword evidence="6 11" id="KW-0328">Glycosyltransferase</keyword>
<evidence type="ECO:0000256" key="4">
    <source>
        <dbReference type="ARBA" id="ARBA00009000"/>
    </source>
</evidence>
<dbReference type="Pfam" id="PF00128">
    <property type="entry name" value="Alpha-amylase"/>
    <property type="match status" value="1"/>
</dbReference>
<accession>A0A4P8XSR1</accession>
<dbReference type="GO" id="GO:0030245">
    <property type="term" value="P:cellulose catabolic process"/>
    <property type="evidence" value="ECO:0007669"/>
    <property type="project" value="UniProtKB-KW"/>
</dbReference>
<dbReference type="InterPro" id="IPR017853">
    <property type="entry name" value="GH"/>
</dbReference>